<evidence type="ECO:0000313" key="16">
    <source>
        <dbReference type="Proteomes" id="UP000315295"/>
    </source>
</evidence>
<feature type="chain" id="PRO_5022029319" description="Leucine-rich repeat-containing N-terminal plant-type domain-containing protein" evidence="13">
    <location>
        <begin position="20"/>
        <end position="1004"/>
    </location>
</feature>
<dbReference type="InterPro" id="IPR013210">
    <property type="entry name" value="LRR_N_plant-typ"/>
</dbReference>
<comment type="similarity">
    <text evidence="2">Belongs to the RLP family.</text>
</comment>
<evidence type="ECO:0000313" key="15">
    <source>
        <dbReference type="EMBL" id="TQD94264.1"/>
    </source>
</evidence>
<dbReference type="PANTHER" id="PTHR48061:SF2">
    <property type="entry name" value="RECEPTOR LIKE PROTEIN 30-LIKE"/>
    <property type="match status" value="1"/>
</dbReference>
<dbReference type="FunFam" id="3.80.10.10:FF:000095">
    <property type="entry name" value="LRR receptor-like serine/threonine-protein kinase GSO1"/>
    <property type="match status" value="2"/>
</dbReference>
<dbReference type="AlphaFoldDB" id="A0A540M692"/>
<dbReference type="InterPro" id="IPR001611">
    <property type="entry name" value="Leu-rich_rpt"/>
</dbReference>
<dbReference type="Proteomes" id="UP000315295">
    <property type="component" value="Unassembled WGS sequence"/>
</dbReference>
<keyword evidence="11" id="KW-0325">Glycoprotein</keyword>
<comment type="subcellular location">
    <subcellularLocation>
        <location evidence="1">Cell membrane</location>
        <topology evidence="1">Single-pass type I membrane protein</topology>
    </subcellularLocation>
</comment>
<name>A0A540M692_MALBA</name>
<protein>
    <recommendedName>
        <fullName evidence="14">Leucine-rich repeat-containing N-terminal plant-type domain-containing protein</fullName>
    </recommendedName>
</protein>
<evidence type="ECO:0000256" key="13">
    <source>
        <dbReference type="SAM" id="SignalP"/>
    </source>
</evidence>
<comment type="caution">
    <text evidence="15">The sequence shown here is derived from an EMBL/GenBank/DDBJ whole genome shotgun (WGS) entry which is preliminary data.</text>
</comment>
<dbReference type="Pfam" id="PF08263">
    <property type="entry name" value="LRRNT_2"/>
    <property type="match status" value="1"/>
</dbReference>
<sequence length="1004" mass="110577">MKSLLHFFLFLIIIKLVHGRCDADDLSALLRLKKISPPPEAYVPPKLLSWNSSTNCCAWDGVTCSTDGHVIGLDVSGEFLEGGIDNSSSLFDLKHLQSLNLSRNCQVGNGFPIPPAIGKLTNLRYLNLSITCYTGQVPFAITRLTRLVTLDLSGNYNFGYTQLKLYNPDLSTLVQSLTELRELYLDGVTVSAWDTEWCQAISSSLPNLRVLSVSACNLSGPIDQSLAKLQSLSVIRLDDNDLPVPLPGVFANFSNLTSLSLRSCLMRGTFPEELFQVPTLQTVDLSDNPQLHGSFPEFPRNNSLQSLVLSNTKFSGILPESIGNLKMLSMIDISGCSFSGSIPKSIQKLTQLVHLYMSSNRFSGPIDSIRWEKLVNLLNIVLDSNLLSGSIPSSIVSPPFLEELLLSHNQFSSQLHEFSDVSSYLVTVDLSFNNLEGLVPLSIYNFRGLETLDLSSNNFSGFHFNSPQQLSNLSVINLSNNSLLVLYNGTTSSYSSFPQIVNLNLASNKLRTFPDFFRNHTGLAVLDLSQNQIQGTIPNWIWGLPLVSVNLSCNFFVTLESLLTNSSGMSEVDLHSNQLQGQIPVFQPYARYLDYSRNHFSSSIPTDIGNFLSMTRFLSLSNNNLHGIIPVSICNASLEFLDMSDNSLSGMIPQCLTAMSSRVLSLRRNNLTGTIPSGVLAYCRFRILDLGENQIEGQVPKSLANCTELEILNLGINQITDTFPCFLKNISTLRILLLRSNNLYGGIGCSETNGTWPKLQIIDLAHNNFSGGIPARSLTTWQAMMANKDDSRSRARALEFPNDPGRAVVEFEYYAAITVIGKGLEMDLQKILTIFTLIDFSGNKFSGSIPKELGDLKSLYVLNLSSNAFTGEIPSSLGNLQKLESLDLSRNKLSGQIPPEFAKLNFLSFLNLSNNQLAGRIPTSTQFTTFPKASFTGNKGLWGPPLTVDSKAGSPPPPAFNGSQQNSGDEIDWDLISVEIGFVFGFGIAVGSLVFYKRWSKWYY</sequence>
<evidence type="ECO:0000256" key="10">
    <source>
        <dbReference type="ARBA" id="ARBA00023170"/>
    </source>
</evidence>
<dbReference type="Pfam" id="PF00560">
    <property type="entry name" value="LRR_1"/>
    <property type="match status" value="3"/>
</dbReference>
<reference evidence="15 16" key="1">
    <citation type="journal article" date="2019" name="G3 (Bethesda)">
        <title>Sequencing of a Wild Apple (Malus baccata) Genome Unravels the Differences Between Cultivated and Wild Apple Species Regarding Disease Resistance and Cold Tolerance.</title>
        <authorList>
            <person name="Chen X."/>
        </authorList>
    </citation>
    <scope>NUCLEOTIDE SEQUENCE [LARGE SCALE GENOMIC DNA]</scope>
    <source>
        <strain evidence="16">cv. Shandingzi</strain>
        <tissue evidence="15">Leaves</tissue>
    </source>
</reference>
<dbReference type="InterPro" id="IPR032675">
    <property type="entry name" value="LRR_dom_sf"/>
</dbReference>
<evidence type="ECO:0000256" key="3">
    <source>
        <dbReference type="ARBA" id="ARBA00022475"/>
    </source>
</evidence>
<proteinExistence type="inferred from homology"/>
<evidence type="ECO:0000256" key="8">
    <source>
        <dbReference type="ARBA" id="ARBA00022989"/>
    </source>
</evidence>
<gene>
    <name evidence="15" type="ORF">C1H46_020078</name>
</gene>
<feature type="signal peptide" evidence="13">
    <location>
        <begin position="1"/>
        <end position="19"/>
    </location>
</feature>
<feature type="transmembrane region" description="Helical" evidence="12">
    <location>
        <begin position="975"/>
        <end position="996"/>
    </location>
</feature>
<evidence type="ECO:0000256" key="11">
    <source>
        <dbReference type="ARBA" id="ARBA00023180"/>
    </source>
</evidence>
<dbReference type="SMART" id="SM00369">
    <property type="entry name" value="LRR_TYP"/>
    <property type="match status" value="7"/>
</dbReference>
<dbReference type="SUPFAM" id="SSF52058">
    <property type="entry name" value="L domain-like"/>
    <property type="match status" value="2"/>
</dbReference>
<dbReference type="Pfam" id="PF13855">
    <property type="entry name" value="LRR_8"/>
    <property type="match status" value="3"/>
</dbReference>
<feature type="domain" description="Leucine-rich repeat-containing N-terminal plant-type" evidence="14">
    <location>
        <begin position="23"/>
        <end position="65"/>
    </location>
</feature>
<keyword evidence="4" id="KW-0433">Leucine-rich repeat</keyword>
<evidence type="ECO:0000256" key="4">
    <source>
        <dbReference type="ARBA" id="ARBA00022614"/>
    </source>
</evidence>
<dbReference type="SUPFAM" id="SSF52047">
    <property type="entry name" value="RNI-like"/>
    <property type="match status" value="1"/>
</dbReference>
<dbReference type="GO" id="GO:0005886">
    <property type="term" value="C:plasma membrane"/>
    <property type="evidence" value="ECO:0007669"/>
    <property type="project" value="UniProtKB-SubCell"/>
</dbReference>
<evidence type="ECO:0000256" key="12">
    <source>
        <dbReference type="SAM" id="Phobius"/>
    </source>
</evidence>
<keyword evidence="10" id="KW-0675">Receptor</keyword>
<dbReference type="FunFam" id="3.80.10.10:FF:000111">
    <property type="entry name" value="LRR receptor-like serine/threonine-protein kinase ERECTA"/>
    <property type="match status" value="1"/>
</dbReference>
<keyword evidence="9 12" id="KW-0472">Membrane</keyword>
<keyword evidence="3" id="KW-1003">Cell membrane</keyword>
<keyword evidence="5 12" id="KW-0812">Transmembrane</keyword>
<evidence type="ECO:0000256" key="6">
    <source>
        <dbReference type="ARBA" id="ARBA00022729"/>
    </source>
</evidence>
<dbReference type="PRINTS" id="PR00019">
    <property type="entry name" value="LEURICHRPT"/>
</dbReference>
<organism evidence="15 16">
    <name type="scientific">Malus baccata</name>
    <name type="common">Siberian crab apple</name>
    <name type="synonym">Pyrus baccata</name>
    <dbReference type="NCBI Taxonomy" id="106549"/>
    <lineage>
        <taxon>Eukaryota</taxon>
        <taxon>Viridiplantae</taxon>
        <taxon>Streptophyta</taxon>
        <taxon>Embryophyta</taxon>
        <taxon>Tracheophyta</taxon>
        <taxon>Spermatophyta</taxon>
        <taxon>Magnoliopsida</taxon>
        <taxon>eudicotyledons</taxon>
        <taxon>Gunneridae</taxon>
        <taxon>Pentapetalae</taxon>
        <taxon>rosids</taxon>
        <taxon>fabids</taxon>
        <taxon>Rosales</taxon>
        <taxon>Rosaceae</taxon>
        <taxon>Amygdaloideae</taxon>
        <taxon>Maleae</taxon>
        <taxon>Malus</taxon>
    </lineage>
</organism>
<evidence type="ECO:0000256" key="5">
    <source>
        <dbReference type="ARBA" id="ARBA00022692"/>
    </source>
</evidence>
<evidence type="ECO:0000256" key="2">
    <source>
        <dbReference type="ARBA" id="ARBA00009592"/>
    </source>
</evidence>
<evidence type="ECO:0000259" key="14">
    <source>
        <dbReference type="Pfam" id="PF08263"/>
    </source>
</evidence>
<evidence type="ECO:0000256" key="7">
    <source>
        <dbReference type="ARBA" id="ARBA00022737"/>
    </source>
</evidence>
<keyword evidence="8 12" id="KW-1133">Transmembrane helix</keyword>
<evidence type="ECO:0000256" key="1">
    <source>
        <dbReference type="ARBA" id="ARBA00004251"/>
    </source>
</evidence>
<dbReference type="STRING" id="106549.A0A540M692"/>
<keyword evidence="16" id="KW-1185">Reference proteome</keyword>
<keyword evidence="7" id="KW-0677">Repeat</keyword>
<dbReference type="SMR" id="A0A540M692"/>
<keyword evidence="6 13" id="KW-0732">Signal</keyword>
<dbReference type="InterPro" id="IPR003591">
    <property type="entry name" value="Leu-rich_rpt_typical-subtyp"/>
</dbReference>
<dbReference type="InterPro" id="IPR046956">
    <property type="entry name" value="RLP23-like"/>
</dbReference>
<dbReference type="EMBL" id="VIEB01000347">
    <property type="protein sequence ID" value="TQD94264.1"/>
    <property type="molecule type" value="Genomic_DNA"/>
</dbReference>
<dbReference type="PANTHER" id="PTHR48061">
    <property type="entry name" value="LEUCINE-RICH REPEAT RECEPTOR PROTEIN KINASE EMS1-LIKE-RELATED"/>
    <property type="match status" value="1"/>
</dbReference>
<dbReference type="Gene3D" id="3.80.10.10">
    <property type="entry name" value="Ribonuclease Inhibitor"/>
    <property type="match status" value="4"/>
</dbReference>
<evidence type="ECO:0000256" key="9">
    <source>
        <dbReference type="ARBA" id="ARBA00023136"/>
    </source>
</evidence>
<accession>A0A540M692</accession>